<evidence type="ECO:0000313" key="3">
    <source>
        <dbReference type="Proteomes" id="UP000887569"/>
    </source>
</evidence>
<feature type="signal peptide" evidence="2">
    <location>
        <begin position="1"/>
        <end position="18"/>
    </location>
</feature>
<keyword evidence="1" id="KW-1133">Transmembrane helix</keyword>
<proteinExistence type="predicted"/>
<dbReference type="AlphaFoldDB" id="A0A915BIA5"/>
<keyword evidence="1" id="KW-0472">Membrane</keyword>
<evidence type="ECO:0000256" key="2">
    <source>
        <dbReference type="SAM" id="SignalP"/>
    </source>
</evidence>
<evidence type="ECO:0000256" key="1">
    <source>
        <dbReference type="SAM" id="Phobius"/>
    </source>
</evidence>
<evidence type="ECO:0000313" key="4">
    <source>
        <dbReference type="WBParaSite" id="PgR041_g099_t01"/>
    </source>
</evidence>
<dbReference type="WBParaSite" id="PgR041_g099_t01">
    <property type="protein sequence ID" value="PgR041_g099_t01"/>
    <property type="gene ID" value="PgR041_g099"/>
</dbReference>
<dbReference type="Proteomes" id="UP000887569">
    <property type="component" value="Unplaced"/>
</dbReference>
<sequence length="425" mass="48754">MIFSLSLVLSIIASLSITIQLSFVGGDRQSTSTPIEVKRSYARCFGTSRFLFVGFANSHLTIERSPPPRMCPYHALYQASTYSLSEWNCPRVQMHLLTAIDEEPRVLIIGANRNFGYMVAHIKAITWPEDNPSGSYHFHKEPIDMESARYHVDDILYANVITTIFDNHYRLLYVLRNSSYMSAFPMECVIYLIDVTVGGEVNFTRIGAFEVHSNNDRRTLWTEDPYAQKVYYAERSIHDERILVYSVQFHQLMRVLTDGDTGSLERILIGTRVYLSVSKGIAISYSNADDVVRQYIHRIGDTSEVILCEHKSIRSYLDPTAQLIILFDDDYCKVKENKGEVRNCEEELSTTTIASLNDKEKTESSSDINIFWFLPIVIVLCAIILVLIICIVRHRREDGLRSFLKADRPHVQYYPTFISDSSVDF</sequence>
<keyword evidence="2" id="KW-0732">Signal</keyword>
<keyword evidence="3" id="KW-1185">Reference proteome</keyword>
<reference evidence="4" key="1">
    <citation type="submission" date="2022-11" db="UniProtKB">
        <authorList>
            <consortium name="WormBaseParasite"/>
        </authorList>
    </citation>
    <scope>IDENTIFICATION</scope>
</reference>
<feature type="chain" id="PRO_5037388460" evidence="2">
    <location>
        <begin position="19"/>
        <end position="425"/>
    </location>
</feature>
<accession>A0A915BIA5</accession>
<organism evidence="3 4">
    <name type="scientific">Parascaris univalens</name>
    <name type="common">Nematode worm</name>
    <dbReference type="NCBI Taxonomy" id="6257"/>
    <lineage>
        <taxon>Eukaryota</taxon>
        <taxon>Metazoa</taxon>
        <taxon>Ecdysozoa</taxon>
        <taxon>Nematoda</taxon>
        <taxon>Chromadorea</taxon>
        <taxon>Rhabditida</taxon>
        <taxon>Spirurina</taxon>
        <taxon>Ascaridomorpha</taxon>
        <taxon>Ascaridoidea</taxon>
        <taxon>Ascarididae</taxon>
        <taxon>Parascaris</taxon>
    </lineage>
</organism>
<protein>
    <submittedName>
        <fullName evidence="4">SRR1-like domain-containing protein</fullName>
    </submittedName>
</protein>
<name>A0A915BIA5_PARUN</name>
<feature type="transmembrane region" description="Helical" evidence="1">
    <location>
        <begin position="370"/>
        <end position="392"/>
    </location>
</feature>
<keyword evidence="1" id="KW-0812">Transmembrane</keyword>